<keyword evidence="4" id="KW-1185">Reference proteome</keyword>
<keyword evidence="1" id="KW-0812">Transmembrane</keyword>
<protein>
    <recommendedName>
        <fullName evidence="2">HTH LytTR-type domain-containing protein</fullName>
    </recommendedName>
</protein>
<feature type="transmembrane region" description="Helical" evidence="1">
    <location>
        <begin position="128"/>
        <end position="145"/>
    </location>
</feature>
<dbReference type="AlphaFoldDB" id="A0A7W9BGI9"/>
<name>A0A7W9BGI9_9SPHN</name>
<dbReference type="RefSeq" id="WP_184060078.1">
    <property type="nucleotide sequence ID" value="NZ_JACIJK010000012.1"/>
</dbReference>
<dbReference type="InterPro" id="IPR046947">
    <property type="entry name" value="LytR-like"/>
</dbReference>
<dbReference type="SMART" id="SM00850">
    <property type="entry name" value="LytTR"/>
    <property type="match status" value="1"/>
</dbReference>
<accession>A0A7W9BGI9</accession>
<dbReference type="GO" id="GO:0000156">
    <property type="term" value="F:phosphorelay response regulator activity"/>
    <property type="evidence" value="ECO:0007669"/>
    <property type="project" value="InterPro"/>
</dbReference>
<dbReference type="Pfam" id="PF04397">
    <property type="entry name" value="LytTR"/>
    <property type="match status" value="1"/>
</dbReference>
<proteinExistence type="predicted"/>
<feature type="domain" description="HTH LytTR-type" evidence="2">
    <location>
        <begin position="167"/>
        <end position="270"/>
    </location>
</feature>
<reference evidence="3 4" key="1">
    <citation type="submission" date="2020-08" db="EMBL/GenBank/DDBJ databases">
        <title>Genomic Encyclopedia of Type Strains, Phase IV (KMG-IV): sequencing the most valuable type-strain genomes for metagenomic binning, comparative biology and taxonomic classification.</title>
        <authorList>
            <person name="Goeker M."/>
        </authorList>
    </citation>
    <scope>NUCLEOTIDE SEQUENCE [LARGE SCALE GENOMIC DNA]</scope>
    <source>
        <strain evidence="3 4">DSM 100044</strain>
    </source>
</reference>
<feature type="transmembrane region" description="Helical" evidence="1">
    <location>
        <begin position="45"/>
        <end position="62"/>
    </location>
</feature>
<evidence type="ECO:0000259" key="2">
    <source>
        <dbReference type="PROSITE" id="PS50930"/>
    </source>
</evidence>
<keyword evidence="1" id="KW-0472">Membrane</keyword>
<sequence>MALLAASGFVIVLLMVLVANAESTISDLRAAHASVPDHLVWSWEWSSIVGWLSLVPTFWWTTGKLRSPRFRWPVIAVAALLASVLASAWHIVVMVALRHIYYAATGEGPYRFFGVIGDRIAYEYRKDLVTFVQFVAIALVVRWMIDRQADAPASTPAASSTKAPRHLVVTDGPTRNSVPIHEVESVASAGNYVEIAWAGRTLLHRATLAGMEDELGEGFVRVHRGLIVRADAIRALEVERSGDFAIGLASGATMRGSRRYRDNLRRWSGETVV</sequence>
<evidence type="ECO:0000313" key="4">
    <source>
        <dbReference type="Proteomes" id="UP000546200"/>
    </source>
</evidence>
<comment type="caution">
    <text evidence="3">The sequence shown here is derived from an EMBL/GenBank/DDBJ whole genome shotgun (WGS) entry which is preliminary data.</text>
</comment>
<dbReference type="GO" id="GO:0003677">
    <property type="term" value="F:DNA binding"/>
    <property type="evidence" value="ECO:0007669"/>
    <property type="project" value="InterPro"/>
</dbReference>
<dbReference type="Proteomes" id="UP000546200">
    <property type="component" value="Unassembled WGS sequence"/>
</dbReference>
<dbReference type="InterPro" id="IPR007492">
    <property type="entry name" value="LytTR_DNA-bd_dom"/>
</dbReference>
<evidence type="ECO:0000256" key="1">
    <source>
        <dbReference type="SAM" id="Phobius"/>
    </source>
</evidence>
<feature type="transmembrane region" description="Helical" evidence="1">
    <location>
        <begin position="74"/>
        <end position="97"/>
    </location>
</feature>
<dbReference type="PANTHER" id="PTHR37299:SF1">
    <property type="entry name" value="STAGE 0 SPORULATION PROTEIN A HOMOLOG"/>
    <property type="match status" value="1"/>
</dbReference>
<dbReference type="InterPro" id="IPR012379">
    <property type="entry name" value="LytTR_MHYE"/>
</dbReference>
<dbReference type="PIRSF" id="PIRSF031767">
    <property type="entry name" value="MHYE_LytTR"/>
    <property type="match status" value="1"/>
</dbReference>
<dbReference type="Gene3D" id="2.40.50.1020">
    <property type="entry name" value="LytTr DNA-binding domain"/>
    <property type="match status" value="1"/>
</dbReference>
<dbReference type="EMBL" id="JACIJK010000012">
    <property type="protein sequence ID" value="MBB5716638.1"/>
    <property type="molecule type" value="Genomic_DNA"/>
</dbReference>
<keyword evidence="1" id="KW-1133">Transmembrane helix</keyword>
<evidence type="ECO:0000313" key="3">
    <source>
        <dbReference type="EMBL" id="MBB5716638.1"/>
    </source>
</evidence>
<gene>
    <name evidence="3" type="ORF">FHS94_003508</name>
</gene>
<organism evidence="3 4">
    <name type="scientific">Sphingomonas aerophila</name>
    <dbReference type="NCBI Taxonomy" id="1344948"/>
    <lineage>
        <taxon>Bacteria</taxon>
        <taxon>Pseudomonadati</taxon>
        <taxon>Pseudomonadota</taxon>
        <taxon>Alphaproteobacteria</taxon>
        <taxon>Sphingomonadales</taxon>
        <taxon>Sphingomonadaceae</taxon>
        <taxon>Sphingomonas</taxon>
    </lineage>
</organism>
<dbReference type="PANTHER" id="PTHR37299">
    <property type="entry name" value="TRANSCRIPTIONAL REGULATOR-RELATED"/>
    <property type="match status" value="1"/>
</dbReference>
<dbReference type="PROSITE" id="PS50930">
    <property type="entry name" value="HTH_LYTTR"/>
    <property type="match status" value="1"/>
</dbReference>